<dbReference type="PROSITE" id="PS51318">
    <property type="entry name" value="TAT"/>
    <property type="match status" value="1"/>
</dbReference>
<dbReference type="InterPro" id="IPR005805">
    <property type="entry name" value="Rieske_Fe-S_prot_C"/>
</dbReference>
<dbReference type="GO" id="GO:0004497">
    <property type="term" value="F:monooxygenase activity"/>
    <property type="evidence" value="ECO:0007669"/>
    <property type="project" value="UniProtKB-ARBA"/>
</dbReference>
<keyword evidence="7" id="KW-1015">Disulfide bond</keyword>
<dbReference type="CDD" id="cd03467">
    <property type="entry name" value="Rieske"/>
    <property type="match status" value="1"/>
</dbReference>
<comment type="cofactor">
    <cofactor evidence="9">
        <name>[2Fe-2S] cluster</name>
        <dbReference type="ChEBI" id="CHEBI:190135"/>
    </cofactor>
</comment>
<dbReference type="InterPro" id="IPR036922">
    <property type="entry name" value="Rieske_2Fe-2S_sf"/>
</dbReference>
<organism evidence="12 13">
    <name type="scientific">Streptomyces netropsis</name>
    <name type="common">Streptoverticillium netropsis</name>
    <dbReference type="NCBI Taxonomy" id="55404"/>
    <lineage>
        <taxon>Bacteria</taxon>
        <taxon>Bacillati</taxon>
        <taxon>Actinomycetota</taxon>
        <taxon>Actinomycetes</taxon>
        <taxon>Kitasatosporales</taxon>
        <taxon>Streptomycetaceae</taxon>
        <taxon>Streptomyces</taxon>
    </lineage>
</organism>
<keyword evidence="13" id="KW-1185">Reference proteome</keyword>
<gene>
    <name evidence="12" type="ORF">FHS38_004887</name>
</gene>
<evidence type="ECO:0000256" key="6">
    <source>
        <dbReference type="ARBA" id="ARBA00023014"/>
    </source>
</evidence>
<dbReference type="PROSITE" id="PS51296">
    <property type="entry name" value="RIESKE"/>
    <property type="match status" value="1"/>
</dbReference>
<evidence type="ECO:0000259" key="11">
    <source>
        <dbReference type="PROSITE" id="PS51296"/>
    </source>
</evidence>
<dbReference type="EMBL" id="JACHJG010000011">
    <property type="protein sequence ID" value="MBB4888812.1"/>
    <property type="molecule type" value="Genomic_DNA"/>
</dbReference>
<evidence type="ECO:0000256" key="2">
    <source>
        <dbReference type="ARBA" id="ARBA00015816"/>
    </source>
</evidence>
<feature type="domain" description="Rieske" evidence="11">
    <location>
        <begin position="72"/>
        <end position="164"/>
    </location>
</feature>
<comment type="caution">
    <text evidence="12">The sequence shown here is derived from an EMBL/GenBank/DDBJ whole genome shotgun (WGS) entry which is preliminary data.</text>
</comment>
<sequence>MTHTSPAPGGASRRSVVAAVGATGLAAALAACGSDEKSTTPGTPDADATPDTARPPSTAGQESSAAGATGGRALARTSEIPEGGGKVFADRRVVVTQPSKGEFKAFSAVCTHQKCVVKDVSDGTINCPCHGSKFSIEDGSVRHDPAKLPLPEMKISVQGDSIGLV</sequence>
<dbReference type="GO" id="GO:0016020">
    <property type="term" value="C:membrane"/>
    <property type="evidence" value="ECO:0007669"/>
    <property type="project" value="InterPro"/>
</dbReference>
<reference evidence="12 13" key="1">
    <citation type="submission" date="2020-08" db="EMBL/GenBank/DDBJ databases">
        <title>Genomic Encyclopedia of Type Strains, Phase III (KMG-III): the genomes of soil and plant-associated and newly described type strains.</title>
        <authorList>
            <person name="Whitman W."/>
        </authorList>
    </citation>
    <scope>NUCLEOTIDE SEQUENCE [LARGE SCALE GENOMIC DNA]</scope>
    <source>
        <strain evidence="12 13">CECT 3265</strain>
    </source>
</reference>
<dbReference type="FunFam" id="2.102.10.10:FF:000016">
    <property type="entry name" value="Nitrite reductase/ring-hydroxylating ferredoxin subunit"/>
    <property type="match status" value="1"/>
</dbReference>
<dbReference type="GO" id="GO:0051537">
    <property type="term" value="F:2 iron, 2 sulfur cluster binding"/>
    <property type="evidence" value="ECO:0007669"/>
    <property type="project" value="UniProtKB-KW"/>
</dbReference>
<evidence type="ECO:0000256" key="1">
    <source>
        <dbReference type="ARBA" id="ARBA00002494"/>
    </source>
</evidence>
<evidence type="ECO:0000256" key="9">
    <source>
        <dbReference type="ARBA" id="ARBA00034078"/>
    </source>
</evidence>
<dbReference type="Pfam" id="PF00355">
    <property type="entry name" value="Rieske"/>
    <property type="match status" value="1"/>
</dbReference>
<feature type="compositionally biased region" description="Low complexity" evidence="10">
    <location>
        <begin position="39"/>
        <end position="78"/>
    </location>
</feature>
<protein>
    <recommendedName>
        <fullName evidence="2">Cytochrome bc1 complex Rieske iron-sulfur subunit</fullName>
    </recommendedName>
    <alternativeName>
        <fullName evidence="8">Cytochrome bc1 reductase complex subunit QcrA</fullName>
    </alternativeName>
</protein>
<dbReference type="Gene3D" id="2.102.10.10">
    <property type="entry name" value="Rieske [2Fe-2S] iron-sulphur domain"/>
    <property type="match status" value="1"/>
</dbReference>
<accession>A0A7W7PGG6</accession>
<keyword evidence="4" id="KW-0479">Metal-binding</keyword>
<feature type="region of interest" description="Disordered" evidence="10">
    <location>
        <begin position="31"/>
        <end position="87"/>
    </location>
</feature>
<keyword evidence="3" id="KW-0001">2Fe-2S</keyword>
<comment type="function">
    <text evidence="1">Iron-sulfur subunit of the cytochrome bc1 complex, an essential component of the respiratory electron transport chain required for ATP synthesis. The bc1 complex catalyzes the oxidation of menaquinol and the reduction of cytochrome c in the respiratory chain. The bc1 complex operates through a Q-cycle mechanism that couples electron transfer to generation of the proton gradient that drives ATP synthesis.</text>
</comment>
<dbReference type="SUPFAM" id="SSF50022">
    <property type="entry name" value="ISP domain"/>
    <property type="match status" value="1"/>
</dbReference>
<dbReference type="RefSeq" id="WP_184736731.1">
    <property type="nucleotide sequence ID" value="NZ_CP147867.1"/>
</dbReference>
<evidence type="ECO:0000256" key="8">
    <source>
        <dbReference type="ARBA" id="ARBA00029586"/>
    </source>
</evidence>
<evidence type="ECO:0000256" key="4">
    <source>
        <dbReference type="ARBA" id="ARBA00022723"/>
    </source>
</evidence>
<evidence type="ECO:0000256" key="3">
    <source>
        <dbReference type="ARBA" id="ARBA00022714"/>
    </source>
</evidence>
<dbReference type="AlphaFoldDB" id="A0A7W7PGG6"/>
<keyword evidence="6" id="KW-0411">Iron-sulfur</keyword>
<dbReference type="GO" id="GO:0046872">
    <property type="term" value="F:metal ion binding"/>
    <property type="evidence" value="ECO:0007669"/>
    <property type="project" value="UniProtKB-KW"/>
</dbReference>
<evidence type="ECO:0000313" key="12">
    <source>
        <dbReference type="EMBL" id="MBB4888812.1"/>
    </source>
</evidence>
<dbReference type="GO" id="GO:0016705">
    <property type="term" value="F:oxidoreductase activity, acting on paired donors, with incorporation or reduction of molecular oxygen"/>
    <property type="evidence" value="ECO:0007669"/>
    <property type="project" value="UniProtKB-ARBA"/>
</dbReference>
<dbReference type="PRINTS" id="PR00162">
    <property type="entry name" value="RIESKE"/>
</dbReference>
<keyword evidence="5" id="KW-0408">Iron</keyword>
<evidence type="ECO:0000256" key="5">
    <source>
        <dbReference type="ARBA" id="ARBA00023004"/>
    </source>
</evidence>
<dbReference type="InterPro" id="IPR014349">
    <property type="entry name" value="Rieske_Fe-S_prot"/>
</dbReference>
<proteinExistence type="predicted"/>
<dbReference type="Proteomes" id="UP000556436">
    <property type="component" value="Unassembled WGS sequence"/>
</dbReference>
<dbReference type="InterPro" id="IPR006311">
    <property type="entry name" value="TAT_signal"/>
</dbReference>
<evidence type="ECO:0000256" key="10">
    <source>
        <dbReference type="SAM" id="MobiDB-lite"/>
    </source>
</evidence>
<dbReference type="PANTHER" id="PTHR10134">
    <property type="entry name" value="CYTOCHROME B-C1 COMPLEX SUBUNIT RIESKE, MITOCHONDRIAL"/>
    <property type="match status" value="1"/>
</dbReference>
<dbReference type="InterPro" id="IPR017941">
    <property type="entry name" value="Rieske_2Fe-2S"/>
</dbReference>
<evidence type="ECO:0000313" key="13">
    <source>
        <dbReference type="Proteomes" id="UP000556436"/>
    </source>
</evidence>
<name>A0A7W7PGG6_STRNE</name>
<evidence type="ECO:0000256" key="7">
    <source>
        <dbReference type="ARBA" id="ARBA00023157"/>
    </source>
</evidence>